<sequence>MKKNFIVKDHSISQEEFSLVYNQELDYYITSPVPNNLDIYYESDGYISHTDSTKSIQDKLYQSVKKINLRNKLNLINQYAPNTKSLLDVGAGTGDFLKQAQLNGWTIAGVEPNPKARNLAKKKNITLVTSNEELPEPSYDVITLWHVLEHLPNLETKISQLHNLLKPNGTLIVAVPNFKSYDAKHYKEFWAAYDVPRHLYHFSRKAINRIFSKYNFSLLSTKPMLFDAYYVSLLSEKYKTGKPNYIKAFMVATISNIQGFFNKEHSSIIYVLKKT</sequence>
<keyword evidence="1" id="KW-0808">Transferase</keyword>
<dbReference type="EMBL" id="JBEWYP010000002">
    <property type="protein sequence ID" value="MET7028750.1"/>
    <property type="molecule type" value="Genomic_DNA"/>
</dbReference>
<dbReference type="Proteomes" id="UP001549773">
    <property type="component" value="Unassembled WGS sequence"/>
</dbReference>
<dbReference type="CDD" id="cd02440">
    <property type="entry name" value="AdoMet_MTases"/>
    <property type="match status" value="1"/>
</dbReference>
<reference evidence="1 2" key="1">
    <citation type="submission" date="2024-07" db="EMBL/GenBank/DDBJ databases">
        <title>The genome sequence of type strain Sediminicola luteus GDMCC 1.2596T.</title>
        <authorList>
            <person name="Liu Y."/>
        </authorList>
    </citation>
    <scope>NUCLEOTIDE SEQUENCE [LARGE SCALE GENOMIC DNA]</scope>
    <source>
        <strain evidence="1 2">GDMCC 1.2596</strain>
    </source>
</reference>
<dbReference type="GO" id="GO:0032259">
    <property type="term" value="P:methylation"/>
    <property type="evidence" value="ECO:0007669"/>
    <property type="project" value="UniProtKB-KW"/>
</dbReference>
<dbReference type="Pfam" id="PF13489">
    <property type="entry name" value="Methyltransf_23"/>
    <property type="match status" value="1"/>
</dbReference>
<comment type="caution">
    <text evidence="1">The sequence shown here is derived from an EMBL/GenBank/DDBJ whole genome shotgun (WGS) entry which is preliminary data.</text>
</comment>
<organism evidence="1 2">
    <name type="scientific">Sediminicola luteus</name>
    <dbReference type="NCBI Taxonomy" id="319238"/>
    <lineage>
        <taxon>Bacteria</taxon>
        <taxon>Pseudomonadati</taxon>
        <taxon>Bacteroidota</taxon>
        <taxon>Flavobacteriia</taxon>
        <taxon>Flavobacteriales</taxon>
        <taxon>Flavobacteriaceae</taxon>
        <taxon>Sediminicola</taxon>
    </lineage>
</organism>
<keyword evidence="1" id="KW-0489">Methyltransferase</keyword>
<gene>
    <name evidence="1" type="ORF">ABXZ32_05060</name>
</gene>
<dbReference type="RefSeq" id="WP_354617583.1">
    <property type="nucleotide sequence ID" value="NZ_JBEWYP010000002.1"/>
</dbReference>
<keyword evidence="2" id="KW-1185">Reference proteome</keyword>
<accession>A0ABV2TU02</accession>
<evidence type="ECO:0000313" key="2">
    <source>
        <dbReference type="Proteomes" id="UP001549773"/>
    </source>
</evidence>
<dbReference type="InterPro" id="IPR029063">
    <property type="entry name" value="SAM-dependent_MTases_sf"/>
</dbReference>
<name>A0ABV2TU02_9FLAO</name>
<dbReference type="PANTHER" id="PTHR43861">
    <property type="entry name" value="TRANS-ACONITATE 2-METHYLTRANSFERASE-RELATED"/>
    <property type="match status" value="1"/>
</dbReference>
<evidence type="ECO:0000313" key="1">
    <source>
        <dbReference type="EMBL" id="MET7028750.1"/>
    </source>
</evidence>
<dbReference type="GO" id="GO:0008168">
    <property type="term" value="F:methyltransferase activity"/>
    <property type="evidence" value="ECO:0007669"/>
    <property type="project" value="UniProtKB-KW"/>
</dbReference>
<dbReference type="EC" id="2.1.1.-" evidence="1"/>
<dbReference type="SUPFAM" id="SSF53335">
    <property type="entry name" value="S-adenosyl-L-methionine-dependent methyltransferases"/>
    <property type="match status" value="1"/>
</dbReference>
<protein>
    <submittedName>
        <fullName evidence="1">Class I SAM-dependent methyltransferase</fullName>
        <ecNumber evidence="1">2.1.1.-</ecNumber>
    </submittedName>
</protein>
<dbReference type="Gene3D" id="3.40.50.150">
    <property type="entry name" value="Vaccinia Virus protein VP39"/>
    <property type="match status" value="1"/>
</dbReference>
<proteinExistence type="predicted"/>